<evidence type="ECO:0000313" key="8">
    <source>
        <dbReference type="EMBL" id="GAG31172.1"/>
    </source>
</evidence>
<dbReference type="EC" id="1.1.1.169" evidence="2"/>
<dbReference type="InterPro" id="IPR013332">
    <property type="entry name" value="KPR_N"/>
</dbReference>
<evidence type="ECO:0000256" key="1">
    <source>
        <dbReference type="ARBA" id="ARBA00007870"/>
    </source>
</evidence>
<protein>
    <recommendedName>
        <fullName evidence="2">2-dehydropantoate 2-reductase</fullName>
        <ecNumber evidence="2">1.1.1.169</ecNumber>
    </recommendedName>
    <alternativeName>
        <fullName evidence="5">Ketopantoate reductase</fullName>
    </alternativeName>
</protein>
<feature type="domain" description="Ketopantoate reductase N-terminal" evidence="6">
    <location>
        <begin position="1"/>
        <end position="55"/>
    </location>
</feature>
<feature type="domain" description="Ketopantoate reductase C-terminal" evidence="7">
    <location>
        <begin position="83"/>
        <end position="207"/>
    </location>
</feature>
<accession>X0X6Z8</accession>
<dbReference type="GO" id="GO:0015940">
    <property type="term" value="P:pantothenate biosynthetic process"/>
    <property type="evidence" value="ECO:0007669"/>
    <property type="project" value="InterPro"/>
</dbReference>
<comment type="caution">
    <text evidence="8">The sequence shown here is derived from an EMBL/GenBank/DDBJ whole genome shotgun (WGS) entry which is preliminary data.</text>
</comment>
<evidence type="ECO:0000259" key="6">
    <source>
        <dbReference type="Pfam" id="PF02558"/>
    </source>
</evidence>
<dbReference type="InterPro" id="IPR013328">
    <property type="entry name" value="6PGD_dom2"/>
</dbReference>
<dbReference type="InterPro" id="IPR013752">
    <property type="entry name" value="KPA_reductase"/>
</dbReference>
<dbReference type="PANTHER" id="PTHR43765:SF2">
    <property type="entry name" value="2-DEHYDROPANTOATE 2-REDUCTASE"/>
    <property type="match status" value="1"/>
</dbReference>
<dbReference type="GO" id="GO:0005737">
    <property type="term" value="C:cytoplasm"/>
    <property type="evidence" value="ECO:0007669"/>
    <property type="project" value="TreeGrafter"/>
</dbReference>
<feature type="non-terminal residue" evidence="8">
    <location>
        <position position="1"/>
    </location>
</feature>
<evidence type="ECO:0000256" key="3">
    <source>
        <dbReference type="ARBA" id="ARBA00022857"/>
    </source>
</evidence>
<comment type="similarity">
    <text evidence="1">Belongs to the ketopantoate reductase family.</text>
</comment>
<dbReference type="InterPro" id="IPR008927">
    <property type="entry name" value="6-PGluconate_DH-like_C_sf"/>
</dbReference>
<dbReference type="Gene3D" id="3.40.50.720">
    <property type="entry name" value="NAD(P)-binding Rossmann-like Domain"/>
    <property type="match status" value="1"/>
</dbReference>
<dbReference type="GO" id="GO:0050661">
    <property type="term" value="F:NADP binding"/>
    <property type="evidence" value="ECO:0007669"/>
    <property type="project" value="TreeGrafter"/>
</dbReference>
<dbReference type="PANTHER" id="PTHR43765">
    <property type="entry name" value="2-DEHYDROPANTOATE 2-REDUCTASE-RELATED"/>
    <property type="match status" value="1"/>
</dbReference>
<dbReference type="InterPro" id="IPR003710">
    <property type="entry name" value="ApbA"/>
</dbReference>
<evidence type="ECO:0000259" key="7">
    <source>
        <dbReference type="Pfam" id="PF08546"/>
    </source>
</evidence>
<reference evidence="8" key="1">
    <citation type="journal article" date="2014" name="Front. Microbiol.">
        <title>High frequency of phylogenetically diverse reductive dehalogenase-homologous genes in deep subseafloor sedimentary metagenomes.</title>
        <authorList>
            <person name="Kawai M."/>
            <person name="Futagami T."/>
            <person name="Toyoda A."/>
            <person name="Takaki Y."/>
            <person name="Nishi S."/>
            <person name="Hori S."/>
            <person name="Arai W."/>
            <person name="Tsubouchi T."/>
            <person name="Morono Y."/>
            <person name="Uchiyama I."/>
            <person name="Ito T."/>
            <person name="Fujiyama A."/>
            <person name="Inagaki F."/>
            <person name="Takami H."/>
        </authorList>
    </citation>
    <scope>NUCLEOTIDE SEQUENCE</scope>
    <source>
        <strain evidence="8">Expedition CK06-06</strain>
    </source>
</reference>
<dbReference type="GO" id="GO:0008677">
    <property type="term" value="F:2-dehydropantoate 2-reductase activity"/>
    <property type="evidence" value="ECO:0007669"/>
    <property type="project" value="UniProtKB-EC"/>
</dbReference>
<organism evidence="8">
    <name type="scientific">marine sediment metagenome</name>
    <dbReference type="NCBI Taxonomy" id="412755"/>
    <lineage>
        <taxon>unclassified sequences</taxon>
        <taxon>metagenomes</taxon>
        <taxon>ecological metagenomes</taxon>
    </lineage>
</organism>
<dbReference type="FunFam" id="1.10.1040.10:FF:000017">
    <property type="entry name" value="2-dehydropantoate 2-reductase"/>
    <property type="match status" value="1"/>
</dbReference>
<dbReference type="Pfam" id="PF08546">
    <property type="entry name" value="ApbA_C"/>
    <property type="match status" value="1"/>
</dbReference>
<proteinExistence type="inferred from homology"/>
<keyword evidence="4" id="KW-0560">Oxidoreductase</keyword>
<gene>
    <name evidence="8" type="ORF">S01H1_68315</name>
</gene>
<dbReference type="Pfam" id="PF02558">
    <property type="entry name" value="ApbA"/>
    <property type="match status" value="1"/>
</dbReference>
<dbReference type="Gene3D" id="1.10.1040.10">
    <property type="entry name" value="N-(1-d-carboxylethyl)-l-norvaline Dehydrogenase, domain 2"/>
    <property type="match status" value="1"/>
</dbReference>
<dbReference type="AlphaFoldDB" id="X0X6Z8"/>
<evidence type="ECO:0000256" key="2">
    <source>
        <dbReference type="ARBA" id="ARBA00013014"/>
    </source>
</evidence>
<name>X0X6Z8_9ZZZZ</name>
<evidence type="ECO:0000256" key="4">
    <source>
        <dbReference type="ARBA" id="ARBA00023002"/>
    </source>
</evidence>
<keyword evidence="3" id="KW-0521">NADP</keyword>
<dbReference type="SUPFAM" id="SSF48179">
    <property type="entry name" value="6-phosphogluconate dehydrogenase C-terminal domain-like"/>
    <property type="match status" value="1"/>
</dbReference>
<dbReference type="InterPro" id="IPR050838">
    <property type="entry name" value="Ketopantoate_reductase"/>
</dbReference>
<dbReference type="EMBL" id="BARS01045301">
    <property type="protein sequence ID" value="GAG31172.1"/>
    <property type="molecule type" value="Genomic_DNA"/>
</dbReference>
<dbReference type="NCBIfam" id="TIGR00745">
    <property type="entry name" value="apbA_panE"/>
    <property type="match status" value="1"/>
</dbReference>
<evidence type="ECO:0000256" key="5">
    <source>
        <dbReference type="ARBA" id="ARBA00032024"/>
    </source>
</evidence>
<sequence>NTHVVSLQDGLGNLQTINEYVDSDSMLGGVTSQQATLIEDGHVRYTGKGETVIGEEKGKVLGSIREISSVLNKANFPTKVTKDINSAIWSKLIINVGINALTAVTRLKNGALVKNEYTREIMRRAVSEAVKVAKRKRIKLAYDDPIQKVEAVCKATADNASSMLQDVLNRKQTEIDFINGAIIRQAKSLNIKTPTNEMLTELVKAVESNYGNLIT</sequence>